<gene>
    <name evidence="7" type="ORF">WJX75_001696</name>
</gene>
<dbReference type="Gene3D" id="3.40.190.10">
    <property type="entry name" value="Periplasmic binding protein-like II"/>
    <property type="match status" value="2"/>
</dbReference>
<dbReference type="Pfam" id="PF01264">
    <property type="entry name" value="Chorismate_synt"/>
    <property type="match status" value="1"/>
</dbReference>
<reference evidence="7 8" key="1">
    <citation type="journal article" date="2024" name="Nat. Commun.">
        <title>Phylogenomics reveals the evolutionary origins of lichenization in chlorophyte algae.</title>
        <authorList>
            <person name="Puginier C."/>
            <person name="Libourel C."/>
            <person name="Otte J."/>
            <person name="Skaloud P."/>
            <person name="Haon M."/>
            <person name="Grisel S."/>
            <person name="Petersen M."/>
            <person name="Berrin J.G."/>
            <person name="Delaux P.M."/>
            <person name="Dal Grande F."/>
            <person name="Keller J."/>
        </authorList>
    </citation>
    <scope>NUCLEOTIDE SEQUENCE [LARGE SCALE GENOMIC DNA]</scope>
    <source>
        <strain evidence="7 8">SAG 216-7</strain>
    </source>
</reference>
<dbReference type="PROSITE" id="PS00788">
    <property type="entry name" value="CHORISMATE_SYNTHASE_2"/>
    <property type="match status" value="1"/>
</dbReference>
<dbReference type="InterPro" id="IPR006059">
    <property type="entry name" value="SBP"/>
</dbReference>
<dbReference type="NCBIfam" id="TIGR00033">
    <property type="entry name" value="aroC"/>
    <property type="match status" value="1"/>
</dbReference>
<dbReference type="InterPro" id="IPR000453">
    <property type="entry name" value="Chorismate_synth"/>
</dbReference>
<dbReference type="EC" id="4.2.3.5" evidence="3"/>
<dbReference type="PROSITE" id="PS00789">
    <property type="entry name" value="CHORISMATE_SYNTHASE_3"/>
    <property type="match status" value="1"/>
</dbReference>
<dbReference type="PANTHER" id="PTHR21085">
    <property type="entry name" value="CHORISMATE SYNTHASE"/>
    <property type="match status" value="1"/>
</dbReference>
<evidence type="ECO:0000256" key="4">
    <source>
        <dbReference type="ARBA" id="ARBA00022605"/>
    </source>
</evidence>
<dbReference type="HAMAP" id="MF_00300">
    <property type="entry name" value="Chorismate_synth"/>
    <property type="match status" value="1"/>
</dbReference>
<comment type="pathway">
    <text evidence="1">Metabolic intermediate biosynthesis; chorismate biosynthesis; chorismate from D-erythrose 4-phosphate and phosphoenolpyruvate: step 7/7.</text>
</comment>
<dbReference type="Pfam" id="PF13416">
    <property type="entry name" value="SBP_bac_8"/>
    <property type="match status" value="1"/>
</dbReference>
<proteinExistence type="inferred from homology"/>
<dbReference type="PRINTS" id="PR00909">
    <property type="entry name" value="SPERMDNBNDNG"/>
</dbReference>
<dbReference type="Proteomes" id="UP001491310">
    <property type="component" value="Unassembled WGS sequence"/>
</dbReference>
<dbReference type="NCBIfam" id="NF003793">
    <property type="entry name" value="PRK05382.1"/>
    <property type="match status" value="1"/>
</dbReference>
<accession>A0ABR2YJ45</accession>
<evidence type="ECO:0000256" key="1">
    <source>
        <dbReference type="ARBA" id="ARBA00005044"/>
    </source>
</evidence>
<dbReference type="EMBL" id="JALJOT010000010">
    <property type="protein sequence ID" value="KAK9906429.1"/>
    <property type="molecule type" value="Genomic_DNA"/>
</dbReference>
<evidence type="ECO:0000256" key="3">
    <source>
        <dbReference type="ARBA" id="ARBA00013036"/>
    </source>
</evidence>
<dbReference type="InterPro" id="IPR020541">
    <property type="entry name" value="Chorismate_synthase_CS"/>
</dbReference>
<keyword evidence="8" id="KW-1185">Reference proteome</keyword>
<dbReference type="SUPFAM" id="SSF103263">
    <property type="entry name" value="Chorismate synthase, AroC"/>
    <property type="match status" value="1"/>
</dbReference>
<protein>
    <recommendedName>
        <fullName evidence="3">chorismate synthase</fullName>
        <ecNumber evidence="3">4.2.3.5</ecNumber>
    </recommendedName>
</protein>
<dbReference type="InterPro" id="IPR035904">
    <property type="entry name" value="Chorismate_synth_AroC_sf"/>
</dbReference>
<sequence length="771" mass="83420">MRAFQQQRALYGEQHLGVGCVIDGVPPRLPITKEEIQAELDRRRPGQSRITTPRKESDTCEIYSGVSEGITLGTPICIMVPNTDQKSQDYSEMSVAYRPSHADATYDMKYGIRAVAGGGRSSARETIGRVAAGAIAKKLLRLIAGVEVLAYVSRVKDVTSDVDNSTFTQEQVEANDVRCPDAEAANAMYKAIDEVRLRGDSCGGEVTCVIRSCPKGLGSPVFDKLEAELCKALMSLPASKGIEIGSGFSGSQMLGSEHNDEFYMDGGEVRTRTNRSGGIQGGLSNGEDIVARIAFKPTSTISRKQNTVSRDGEEVELIARGRHDPCVVPRAVPMVEAMAALVVADQLLQHYAQWIEASAAALAAAGAWLYGAQSAQAIRDVQLPDGSVVTAYELDIALKVVALRGSVPSDAILEFRHALSKYGRFQLAQKPQIKDIFEELSQPRKKNSGARADAVTLGDSWLGPAIRGGLIQPIPDAESSRWWGSLPPRWQELVKRGRDGAADPNGAVFACPHRWGCTLIAYRKNALLRAGGKPIRDWGDLLQPCLKQRVAWVDSPREFVGAALKTLGGGFNTGAAELASLGLSDRNVAQQVDCLRQQVRVFSSKDHIKALGAKDVWAVVGWSGDLVPAAERSGDVELVAPASGTALWADVWTVPSHAEHGSRMEGPSPLLPAWLDYWLQPSRAAWNRGLKSGASPLLLPPSTDACSGNSRHQVEDFVTDNASSQGLQDAFGDVLPEESVLQKSEFLLPLDERTRELYWNVLHPDWDKAAL</sequence>
<evidence type="ECO:0000256" key="5">
    <source>
        <dbReference type="ARBA" id="ARBA00023141"/>
    </source>
</evidence>
<dbReference type="CDD" id="cd07304">
    <property type="entry name" value="Chorismate_synthase"/>
    <property type="match status" value="1"/>
</dbReference>
<evidence type="ECO:0000313" key="7">
    <source>
        <dbReference type="EMBL" id="KAK9906429.1"/>
    </source>
</evidence>
<dbReference type="InterPro" id="IPR001188">
    <property type="entry name" value="Sperm_putr-bd"/>
</dbReference>
<keyword evidence="4" id="KW-0028">Amino-acid biosynthesis</keyword>
<dbReference type="PANTHER" id="PTHR21085:SF0">
    <property type="entry name" value="CHORISMATE SYNTHASE"/>
    <property type="match status" value="1"/>
</dbReference>
<name>A0ABR2YJ45_9CHLO</name>
<organism evidence="7 8">
    <name type="scientific">Coccomyxa subellipsoidea</name>
    <dbReference type="NCBI Taxonomy" id="248742"/>
    <lineage>
        <taxon>Eukaryota</taxon>
        <taxon>Viridiplantae</taxon>
        <taxon>Chlorophyta</taxon>
        <taxon>core chlorophytes</taxon>
        <taxon>Trebouxiophyceae</taxon>
        <taxon>Trebouxiophyceae incertae sedis</taxon>
        <taxon>Coccomyxaceae</taxon>
        <taxon>Coccomyxa</taxon>
    </lineage>
</organism>
<dbReference type="Gene3D" id="3.60.150.10">
    <property type="entry name" value="Chorismate synthase AroC"/>
    <property type="match status" value="1"/>
</dbReference>
<evidence type="ECO:0000256" key="2">
    <source>
        <dbReference type="ARBA" id="ARBA00008014"/>
    </source>
</evidence>
<dbReference type="SUPFAM" id="SSF53850">
    <property type="entry name" value="Periplasmic binding protein-like II"/>
    <property type="match status" value="1"/>
</dbReference>
<keyword evidence="6" id="KW-0456">Lyase</keyword>
<evidence type="ECO:0000313" key="8">
    <source>
        <dbReference type="Proteomes" id="UP001491310"/>
    </source>
</evidence>
<evidence type="ECO:0000256" key="6">
    <source>
        <dbReference type="ARBA" id="ARBA00023239"/>
    </source>
</evidence>
<comment type="similarity">
    <text evidence="2">Belongs to the chorismate synthase family.</text>
</comment>
<comment type="caution">
    <text evidence="7">The sequence shown here is derived from an EMBL/GenBank/DDBJ whole genome shotgun (WGS) entry which is preliminary data.</text>
</comment>
<keyword evidence="5" id="KW-0057">Aromatic amino acid biosynthesis</keyword>